<evidence type="ECO:0000256" key="2">
    <source>
        <dbReference type="SAM" id="Phobius"/>
    </source>
</evidence>
<reference evidence="3" key="1">
    <citation type="submission" date="2021-09" db="EMBL/GenBank/DDBJ databases">
        <authorList>
            <consortium name="Pathogen Informatics"/>
        </authorList>
    </citation>
    <scope>NUCLEOTIDE SEQUENCE</scope>
</reference>
<feature type="compositionally biased region" description="Low complexity" evidence="1">
    <location>
        <begin position="365"/>
        <end position="374"/>
    </location>
</feature>
<evidence type="ECO:0000313" key="4">
    <source>
        <dbReference type="Proteomes" id="UP000746747"/>
    </source>
</evidence>
<feature type="transmembrane region" description="Helical" evidence="2">
    <location>
        <begin position="271"/>
        <end position="299"/>
    </location>
</feature>
<dbReference type="Proteomes" id="UP000746747">
    <property type="component" value="Unassembled WGS sequence"/>
</dbReference>
<keyword evidence="2" id="KW-0472">Membrane</keyword>
<name>A0A8J2MRN0_9BILA</name>
<dbReference type="EMBL" id="CAKAEH010001595">
    <property type="protein sequence ID" value="CAG9537882.1"/>
    <property type="molecule type" value="Genomic_DNA"/>
</dbReference>
<feature type="compositionally biased region" description="Polar residues" evidence="1">
    <location>
        <begin position="380"/>
        <end position="391"/>
    </location>
</feature>
<evidence type="ECO:0000313" key="3">
    <source>
        <dbReference type="EMBL" id="CAG9537882.1"/>
    </source>
</evidence>
<comment type="caution">
    <text evidence="3">The sequence shown here is derived from an EMBL/GenBank/DDBJ whole genome shotgun (WGS) entry which is preliminary data.</text>
</comment>
<evidence type="ECO:0000256" key="1">
    <source>
        <dbReference type="SAM" id="MobiDB-lite"/>
    </source>
</evidence>
<accession>A0A8J2MRN0</accession>
<sequence length="391" mass="45077">MLNGWLTSLQCCVVILAIVNLSGLFRHTKATLSLAKEDQDQAGYRYGRYCTWNNYDPSILNFKERDIPIALVFAIDHNLTPIKLKQVLDTYHAVACLLPNDSNYLYAVVLHLPKYPKLYFGKLLNTDKLHQSFEDAGQATKGHKQQRWLINKIILNATNLIHSKYQLERKNNIAEQLNDSKNRSIFDGTRLLLSNLINQSQNEFVNKKIIKKSLIEFLREILFESIIADAIFSTDLTDNWIKYDFVDFKKRSQPSVIAFEGWTWLLNLLRVVFFLVGAFVVIITTCALCGFTCVLSSIVRDDYYRRRQAREREQELRILQERLHDVGINVHLNPFNDQPELEREINNEINTAIEQLSVISEPDFTQSSTTSSDSEGIPSIVSSSWPQEQVI</sequence>
<keyword evidence="2" id="KW-1133">Transmembrane helix</keyword>
<gene>
    <name evidence="3" type="ORF">CJOHNSTONI_LOCUS7642</name>
</gene>
<feature type="region of interest" description="Disordered" evidence="1">
    <location>
        <begin position="364"/>
        <end position="391"/>
    </location>
</feature>
<keyword evidence="2" id="KW-0812">Transmembrane</keyword>
<proteinExistence type="predicted"/>
<dbReference type="AlphaFoldDB" id="A0A8J2MRN0"/>
<keyword evidence="4" id="KW-1185">Reference proteome</keyword>
<dbReference type="OrthoDB" id="5863459at2759"/>
<organism evidence="3 4">
    <name type="scientific">Cercopithifilaria johnstoni</name>
    <dbReference type="NCBI Taxonomy" id="2874296"/>
    <lineage>
        <taxon>Eukaryota</taxon>
        <taxon>Metazoa</taxon>
        <taxon>Ecdysozoa</taxon>
        <taxon>Nematoda</taxon>
        <taxon>Chromadorea</taxon>
        <taxon>Rhabditida</taxon>
        <taxon>Spirurina</taxon>
        <taxon>Spiruromorpha</taxon>
        <taxon>Filarioidea</taxon>
        <taxon>Onchocercidae</taxon>
        <taxon>Cercopithifilaria</taxon>
    </lineage>
</organism>
<protein>
    <submittedName>
        <fullName evidence="3">Uncharacterized protein</fullName>
    </submittedName>
</protein>